<feature type="transmembrane region" description="Helical" evidence="5">
    <location>
        <begin position="30"/>
        <end position="52"/>
    </location>
</feature>
<sequence>MLDAFVSDPFFGIFLTLFFYLLGLKLHQKWQLAIFTPLIFAIICVIVFLLVFDIPQTAYDNGGQFLSIWITPATVCLAIKLENNYQYLKENYIPILTGIISGVLLHTILILALYLLFFFDGELFATLYPKSITTAIAVGVSESLGGLESLTVAVVVFTGILGAAIGPGLFKIMKINDPVAQGIALGTGAHAMGTTKAIEMGEVQGAMSSLSVVVTGLTVVLISPIAEILLNIFFR</sequence>
<evidence type="ECO:0000256" key="5">
    <source>
        <dbReference type="SAM" id="Phobius"/>
    </source>
</evidence>
<evidence type="ECO:0000313" key="6">
    <source>
        <dbReference type="EMBL" id="KFN89128.1"/>
    </source>
</evidence>
<evidence type="ECO:0000256" key="2">
    <source>
        <dbReference type="ARBA" id="ARBA00022692"/>
    </source>
</evidence>
<dbReference type="PATRIC" id="fig|1302648.3.peg.2131"/>
<dbReference type="Proteomes" id="UP000029381">
    <property type="component" value="Unassembled WGS sequence"/>
</dbReference>
<evidence type="ECO:0000256" key="1">
    <source>
        <dbReference type="ARBA" id="ARBA00004141"/>
    </source>
</evidence>
<name>A0A091CBT2_9ENTE</name>
<dbReference type="RefSeq" id="WP_028790038.1">
    <property type="nucleotide sequence ID" value="NZ_JPVT01000244.1"/>
</dbReference>
<dbReference type="PANTHER" id="PTHR30249">
    <property type="entry name" value="PUTATIVE SEROTONIN TRANSPORTER"/>
    <property type="match status" value="1"/>
</dbReference>
<feature type="transmembrane region" description="Helical" evidence="5">
    <location>
        <begin position="6"/>
        <end position="23"/>
    </location>
</feature>
<feature type="transmembrane region" description="Helical" evidence="5">
    <location>
        <begin position="150"/>
        <end position="170"/>
    </location>
</feature>
<feature type="transmembrane region" description="Helical" evidence="5">
    <location>
        <begin position="93"/>
        <end position="119"/>
    </location>
</feature>
<gene>
    <name evidence="6" type="ORF">TMU3MR103_2178</name>
</gene>
<keyword evidence="7" id="KW-1185">Reference proteome</keyword>
<accession>A0A091CBT2</accession>
<feature type="transmembrane region" description="Helical" evidence="5">
    <location>
        <begin position="210"/>
        <end position="234"/>
    </location>
</feature>
<dbReference type="Pfam" id="PF04172">
    <property type="entry name" value="LrgB"/>
    <property type="match status" value="1"/>
</dbReference>
<feature type="transmembrane region" description="Helical" evidence="5">
    <location>
        <begin position="64"/>
        <end position="81"/>
    </location>
</feature>
<dbReference type="GO" id="GO:0016020">
    <property type="term" value="C:membrane"/>
    <property type="evidence" value="ECO:0007669"/>
    <property type="project" value="UniProtKB-SubCell"/>
</dbReference>
<evidence type="ECO:0000313" key="7">
    <source>
        <dbReference type="Proteomes" id="UP000029381"/>
    </source>
</evidence>
<dbReference type="AlphaFoldDB" id="A0A091CBT2"/>
<dbReference type="InterPro" id="IPR007300">
    <property type="entry name" value="CidB/LrgB"/>
</dbReference>
<comment type="subcellular location">
    <subcellularLocation>
        <location evidence="1">Membrane</location>
        <topology evidence="1">Multi-pass membrane protein</topology>
    </subcellularLocation>
</comment>
<proteinExistence type="predicted"/>
<organism evidence="6 7">
    <name type="scientific">Tetragenococcus muriaticus 3MR10-3</name>
    <dbReference type="NCBI Taxonomy" id="1302648"/>
    <lineage>
        <taxon>Bacteria</taxon>
        <taxon>Bacillati</taxon>
        <taxon>Bacillota</taxon>
        <taxon>Bacilli</taxon>
        <taxon>Lactobacillales</taxon>
        <taxon>Enterococcaceae</taxon>
        <taxon>Tetragenococcus</taxon>
    </lineage>
</organism>
<keyword evidence="2 5" id="KW-0812">Transmembrane</keyword>
<evidence type="ECO:0000256" key="3">
    <source>
        <dbReference type="ARBA" id="ARBA00022989"/>
    </source>
</evidence>
<reference evidence="6 7" key="1">
    <citation type="submission" date="2014-08" db="EMBL/GenBank/DDBJ databases">
        <title>Genome sequence of Tetragenococcus muriaticus.</title>
        <authorList>
            <person name="Chuea-nongthon C."/>
            <person name="Rodtong S."/>
            <person name="Yongsawatdigul J."/>
            <person name="Steele J.L."/>
            <person name="Liu X.-y."/>
            <person name="Speers J."/>
            <person name="Glasner J.D."/>
            <person name="Neeno-Eckwall E.C."/>
        </authorList>
    </citation>
    <scope>NUCLEOTIDE SEQUENCE [LARGE SCALE GENOMIC DNA]</scope>
    <source>
        <strain evidence="6 7">3MR10-3</strain>
    </source>
</reference>
<evidence type="ECO:0000256" key="4">
    <source>
        <dbReference type="ARBA" id="ARBA00023136"/>
    </source>
</evidence>
<keyword evidence="4 5" id="KW-0472">Membrane</keyword>
<protein>
    <submittedName>
        <fullName evidence="6">LrgA-associated membrane protein</fullName>
    </submittedName>
</protein>
<comment type="caution">
    <text evidence="6">The sequence shown here is derived from an EMBL/GenBank/DDBJ whole genome shotgun (WGS) entry which is preliminary data.</text>
</comment>
<keyword evidence="3 5" id="KW-1133">Transmembrane helix</keyword>
<dbReference type="PANTHER" id="PTHR30249:SF0">
    <property type="entry name" value="PLASTIDAL GLYCOLATE_GLYCERATE TRANSLOCATOR 1, CHLOROPLASTIC"/>
    <property type="match status" value="1"/>
</dbReference>
<dbReference type="EMBL" id="JPVT01000244">
    <property type="protein sequence ID" value="KFN89128.1"/>
    <property type="molecule type" value="Genomic_DNA"/>
</dbReference>